<evidence type="ECO:0000256" key="2">
    <source>
        <dbReference type="ARBA" id="ARBA00022737"/>
    </source>
</evidence>
<evidence type="ECO:0000256" key="4">
    <source>
        <dbReference type="SAM" id="SignalP"/>
    </source>
</evidence>
<feature type="signal peptide" evidence="4">
    <location>
        <begin position="1"/>
        <end position="23"/>
    </location>
</feature>
<dbReference type="Gene3D" id="2.130.10.10">
    <property type="entry name" value="YVTN repeat-like/Quinoprotein amine dehydrogenase"/>
    <property type="match status" value="1"/>
</dbReference>
<feature type="chain" id="PRO_5022190235" description="FG-GAP repeat protein" evidence="4">
    <location>
        <begin position="24"/>
        <end position="526"/>
    </location>
</feature>
<dbReference type="EMBL" id="CP036287">
    <property type="protein sequence ID" value="QDU69484.1"/>
    <property type="molecule type" value="Genomic_DNA"/>
</dbReference>
<dbReference type="SUPFAM" id="SSF50965">
    <property type="entry name" value="Galactose oxidase, central domain"/>
    <property type="match status" value="1"/>
</dbReference>
<dbReference type="InterPro" id="IPR015943">
    <property type="entry name" value="WD40/YVTN_repeat-like_dom_sf"/>
</dbReference>
<dbReference type="AlphaFoldDB" id="A0A518BR86"/>
<dbReference type="Proteomes" id="UP000316921">
    <property type="component" value="Chromosome"/>
</dbReference>
<dbReference type="Pfam" id="PF14312">
    <property type="entry name" value="FG-GAP_2"/>
    <property type="match status" value="6"/>
</dbReference>
<dbReference type="InterPro" id="IPR013517">
    <property type="entry name" value="FG-GAP"/>
</dbReference>
<reference evidence="5 6" key="1">
    <citation type="submission" date="2019-02" db="EMBL/GenBank/DDBJ databases">
        <title>Deep-cultivation of Planctomycetes and their phenomic and genomic characterization uncovers novel biology.</title>
        <authorList>
            <person name="Wiegand S."/>
            <person name="Jogler M."/>
            <person name="Boedeker C."/>
            <person name="Pinto D."/>
            <person name="Vollmers J."/>
            <person name="Rivas-Marin E."/>
            <person name="Kohn T."/>
            <person name="Peeters S.H."/>
            <person name="Heuer A."/>
            <person name="Rast P."/>
            <person name="Oberbeckmann S."/>
            <person name="Bunk B."/>
            <person name="Jeske O."/>
            <person name="Meyerdierks A."/>
            <person name="Storesund J.E."/>
            <person name="Kallscheuer N."/>
            <person name="Luecker S."/>
            <person name="Lage O.M."/>
            <person name="Pohl T."/>
            <person name="Merkel B.J."/>
            <person name="Hornburger P."/>
            <person name="Mueller R.-W."/>
            <person name="Bruemmer F."/>
            <person name="Labrenz M."/>
            <person name="Spormann A.M."/>
            <person name="Op den Camp H."/>
            <person name="Overmann J."/>
            <person name="Amann R."/>
            <person name="Jetten M.S.M."/>
            <person name="Mascher T."/>
            <person name="Medema M.H."/>
            <person name="Devos D.P."/>
            <person name="Kaster A.-K."/>
            <person name="Ovreas L."/>
            <person name="Rohde M."/>
            <person name="Galperin M.Y."/>
            <person name="Jogler C."/>
        </authorList>
    </citation>
    <scope>NUCLEOTIDE SEQUENCE [LARGE SCALE GENOMIC DNA]</scope>
    <source>
        <strain evidence="5 6">Pla133</strain>
    </source>
</reference>
<dbReference type="PANTHER" id="PTHR36220">
    <property type="entry name" value="UNNAMED PRODUCT"/>
    <property type="match status" value="1"/>
</dbReference>
<evidence type="ECO:0000313" key="6">
    <source>
        <dbReference type="Proteomes" id="UP000316921"/>
    </source>
</evidence>
<dbReference type="InterPro" id="IPR028994">
    <property type="entry name" value="Integrin_alpha_N"/>
</dbReference>
<name>A0A518BR86_9BACT</name>
<dbReference type="InterPro" id="IPR011043">
    <property type="entry name" value="Gal_Oxase/kelch_b-propeller"/>
</dbReference>
<dbReference type="PANTHER" id="PTHR36220:SF1">
    <property type="entry name" value="GAMMA TUBULIN COMPLEX COMPONENT C-TERMINAL DOMAIN-CONTAINING PROTEIN"/>
    <property type="match status" value="1"/>
</dbReference>
<evidence type="ECO:0000313" key="5">
    <source>
        <dbReference type="EMBL" id="QDU69484.1"/>
    </source>
</evidence>
<dbReference type="KEGG" id="pbap:Pla133_46040"/>
<keyword evidence="1 4" id="KW-0732">Signal</keyword>
<sequence precursor="true">MKNPIRPSSSTLLFTCIALQAGAAATPAVQGSEDHKLLAAAVLAGDEFGSSVGTDGVRVAVGAPLADAAGPDAGSAFLFDATTGGESVQLVPTGVSAGDRFGAAVCVDGALALVGAPFADVTGTDSGAAYLFDASSGTQSAELQPSDAAVQFGTAVAMDGGLAVVGALGAAYVFDVATGQELAKLAPSGTGSAGGFGGAVDIDAGLVVVGAQVGDGLGLLTGTAFVFDAASGVQIRQLSALDGTAWSFFGSSVAIDAGTVVVGARTASPKGKDSGAAYMFDAVTGQQIEKLVPNDGHIFAEFGSSVGIEGPLVVVGAGQDNQGGFSSGAVYVYQAASGSFVTKLLASDSTSSDELGGAVCVAGGVIVAGAARDDDVGDACGSAYLFGAAGVAAPMSECLGNLGSLDLAAGLPFAGQTLTLRTDGAQPATLASLLVVSAAPVAGWPSCGVDFGTAGELLVDLAPSSELFASIVPWTGAPADFSISVPSVAGLAGLQIYAQGALLAPLSPTETVRLTHGLEITLGGYL</sequence>
<dbReference type="InterPro" id="IPR013519">
    <property type="entry name" value="Int_alpha_beta-p"/>
</dbReference>
<accession>A0A518BR86</accession>
<proteinExistence type="predicted"/>
<evidence type="ECO:0000256" key="3">
    <source>
        <dbReference type="ARBA" id="ARBA00023180"/>
    </source>
</evidence>
<dbReference type="Gene3D" id="2.130.10.130">
    <property type="entry name" value="Integrin alpha, N-terminal"/>
    <property type="match status" value="1"/>
</dbReference>
<keyword evidence="6" id="KW-1185">Reference proteome</keyword>
<evidence type="ECO:0008006" key="7">
    <source>
        <dbReference type="Google" id="ProtNLM"/>
    </source>
</evidence>
<dbReference type="PROSITE" id="PS51470">
    <property type="entry name" value="FG_GAP"/>
    <property type="match status" value="1"/>
</dbReference>
<gene>
    <name evidence="5" type="ORF">Pla133_46040</name>
</gene>
<dbReference type="RefSeq" id="WP_145069414.1">
    <property type="nucleotide sequence ID" value="NZ_CP036287.1"/>
</dbReference>
<keyword evidence="2" id="KW-0677">Repeat</keyword>
<evidence type="ECO:0000256" key="1">
    <source>
        <dbReference type="ARBA" id="ARBA00022729"/>
    </source>
</evidence>
<protein>
    <recommendedName>
        <fullName evidence="7">FG-GAP repeat protein</fullName>
    </recommendedName>
</protein>
<organism evidence="5 6">
    <name type="scientific">Engelhardtia mirabilis</name>
    <dbReference type="NCBI Taxonomy" id="2528011"/>
    <lineage>
        <taxon>Bacteria</taxon>
        <taxon>Pseudomonadati</taxon>
        <taxon>Planctomycetota</taxon>
        <taxon>Planctomycetia</taxon>
        <taxon>Planctomycetia incertae sedis</taxon>
        <taxon>Engelhardtia</taxon>
    </lineage>
</organism>
<keyword evidence="3" id="KW-0325">Glycoprotein</keyword>